<dbReference type="InterPro" id="IPR002182">
    <property type="entry name" value="NB-ARC"/>
</dbReference>
<dbReference type="AlphaFoldDB" id="A0AAE0AK81"/>
<sequence>MSTEVKLDKIQEIILNKFGIPKKMWIDKSEEERAAQILKILHNNRFVLLLDDLWDRLDLSKVRVSFSNNQNGFKIVFTTQSGEVCGQMEADARFKLNGLSKEAALNLFRQKVGEDILNSHH</sequence>
<evidence type="ECO:0000313" key="4">
    <source>
        <dbReference type="Proteomes" id="UP001281410"/>
    </source>
</evidence>
<dbReference type="PANTHER" id="PTHR36766:SF64">
    <property type="entry name" value="OS12G0206100 PROTEIN"/>
    <property type="match status" value="1"/>
</dbReference>
<reference evidence="3" key="1">
    <citation type="journal article" date="2023" name="Plant J.">
        <title>Genome sequences and population genomics provide insights into the demographic history, inbreeding, and mutation load of two 'living fossil' tree species of Dipteronia.</title>
        <authorList>
            <person name="Feng Y."/>
            <person name="Comes H.P."/>
            <person name="Chen J."/>
            <person name="Zhu S."/>
            <person name="Lu R."/>
            <person name="Zhang X."/>
            <person name="Li P."/>
            <person name="Qiu J."/>
            <person name="Olsen K.M."/>
            <person name="Qiu Y."/>
        </authorList>
    </citation>
    <scope>NUCLEOTIDE SEQUENCE</scope>
    <source>
        <strain evidence="3">NBL</strain>
    </source>
</reference>
<dbReference type="SUPFAM" id="SSF52540">
    <property type="entry name" value="P-loop containing nucleoside triphosphate hydrolases"/>
    <property type="match status" value="1"/>
</dbReference>
<gene>
    <name evidence="3" type="ORF">Dsin_013496</name>
</gene>
<evidence type="ECO:0000256" key="1">
    <source>
        <dbReference type="ARBA" id="ARBA00022821"/>
    </source>
</evidence>
<dbReference type="PANTHER" id="PTHR36766">
    <property type="entry name" value="PLANT BROAD-SPECTRUM MILDEW RESISTANCE PROTEIN RPW8"/>
    <property type="match status" value="1"/>
</dbReference>
<protein>
    <recommendedName>
        <fullName evidence="2">NB-ARC domain-containing protein</fullName>
    </recommendedName>
</protein>
<dbReference type="Pfam" id="PF00931">
    <property type="entry name" value="NB-ARC"/>
    <property type="match status" value="1"/>
</dbReference>
<dbReference type="Gene3D" id="3.40.50.300">
    <property type="entry name" value="P-loop containing nucleotide triphosphate hydrolases"/>
    <property type="match status" value="1"/>
</dbReference>
<feature type="domain" description="NB-ARC" evidence="2">
    <location>
        <begin position="1"/>
        <end position="114"/>
    </location>
</feature>
<dbReference type="GO" id="GO:0043531">
    <property type="term" value="F:ADP binding"/>
    <property type="evidence" value="ECO:0007669"/>
    <property type="project" value="InterPro"/>
</dbReference>
<dbReference type="EMBL" id="JANJYJ010000004">
    <property type="protein sequence ID" value="KAK3219526.1"/>
    <property type="molecule type" value="Genomic_DNA"/>
</dbReference>
<dbReference type="Proteomes" id="UP001281410">
    <property type="component" value="Unassembled WGS sequence"/>
</dbReference>
<evidence type="ECO:0000259" key="2">
    <source>
        <dbReference type="Pfam" id="PF00931"/>
    </source>
</evidence>
<organism evidence="3 4">
    <name type="scientific">Dipteronia sinensis</name>
    <dbReference type="NCBI Taxonomy" id="43782"/>
    <lineage>
        <taxon>Eukaryota</taxon>
        <taxon>Viridiplantae</taxon>
        <taxon>Streptophyta</taxon>
        <taxon>Embryophyta</taxon>
        <taxon>Tracheophyta</taxon>
        <taxon>Spermatophyta</taxon>
        <taxon>Magnoliopsida</taxon>
        <taxon>eudicotyledons</taxon>
        <taxon>Gunneridae</taxon>
        <taxon>Pentapetalae</taxon>
        <taxon>rosids</taxon>
        <taxon>malvids</taxon>
        <taxon>Sapindales</taxon>
        <taxon>Sapindaceae</taxon>
        <taxon>Hippocastanoideae</taxon>
        <taxon>Acereae</taxon>
        <taxon>Dipteronia</taxon>
    </lineage>
</organism>
<name>A0AAE0AK81_9ROSI</name>
<evidence type="ECO:0000313" key="3">
    <source>
        <dbReference type="EMBL" id="KAK3219526.1"/>
    </source>
</evidence>
<comment type="caution">
    <text evidence="3">The sequence shown here is derived from an EMBL/GenBank/DDBJ whole genome shotgun (WGS) entry which is preliminary data.</text>
</comment>
<accession>A0AAE0AK81</accession>
<proteinExistence type="predicted"/>
<keyword evidence="1" id="KW-0611">Plant defense</keyword>
<keyword evidence="4" id="KW-1185">Reference proteome</keyword>
<dbReference type="InterPro" id="IPR027417">
    <property type="entry name" value="P-loop_NTPase"/>
</dbReference>
<dbReference type="GO" id="GO:0006952">
    <property type="term" value="P:defense response"/>
    <property type="evidence" value="ECO:0007669"/>
    <property type="project" value="UniProtKB-KW"/>
</dbReference>